<dbReference type="InterPro" id="IPR001650">
    <property type="entry name" value="Helicase_C-like"/>
</dbReference>
<dbReference type="OrthoDB" id="18781at2759"/>
<sequence length="595" mass="66488">MRGCRHATISKPRKHMENLFGIQDIEEITRDGAPSGRKDYLVWQAPFIDPQDETAGQKSPFSEAMRIMRFLMGRGVRVILFCKIRKICEWAMKALRTELTAEGRLDILQRVMAYRGGYSPQDRRRIEQEAFSGHLLGIVATNALELGVDIGVLDAVIMLGFPLGGIASYRQQAGRAGRRARDALAVYVADDFPMDQHYVAHPAELWEQTMDDLVVDLDSKVILEAHLQCAAHEMPLSVEDERYFGPLTKEICEQSLVKDKEGWYQPNNKYLPYPAKHITLRGVEEERYSVVDVGKADKGGNLRLIEEVEISRALFEIYEGGIFIHQGLTYMIREVSHDSKMARVVRTDVNWITEPRDFTNIDAAQTLRIREIKNSPHRAYYGRVELKTTVFGFFKIRQGQIIDSVLLDTPTWEREATGFWLDVPRPILKMLYDAGINPAEAIHAAEHAFLKQFALAADLGTECKVAEKEYKATESQRKRPARLIFFEPSGRIASIAAKAFDHVSSTLSAAVQAVDACECQDGCTACVISASCRENNAVSHKAGALIILNSLAGISVDVDLLPLHERSQVVAFGTIVDAPIVQVAAGVEVEKDSSP</sequence>
<evidence type="ECO:0000313" key="2">
    <source>
        <dbReference type="EMBL" id="THH32983.1"/>
    </source>
</evidence>
<feature type="domain" description="Helicase C-terminal" evidence="1">
    <location>
        <begin position="63"/>
        <end position="242"/>
    </location>
</feature>
<evidence type="ECO:0000259" key="1">
    <source>
        <dbReference type="PROSITE" id="PS51194"/>
    </source>
</evidence>
<dbReference type="SUPFAM" id="SSF52540">
    <property type="entry name" value="P-loop containing nucleoside triphosphate hydrolases"/>
    <property type="match status" value="1"/>
</dbReference>
<dbReference type="Gene3D" id="3.40.50.300">
    <property type="entry name" value="P-loop containing nucleotide triphosphate hydrolases"/>
    <property type="match status" value="1"/>
</dbReference>
<gene>
    <name evidence="2" type="ORF">EUX98_g1174</name>
</gene>
<dbReference type="PANTHER" id="PTHR47957">
    <property type="entry name" value="ATP-DEPENDENT HELICASE HRQ1"/>
    <property type="match status" value="1"/>
</dbReference>
<organism evidence="2 3">
    <name type="scientific">Antrodiella citrinella</name>
    <dbReference type="NCBI Taxonomy" id="2447956"/>
    <lineage>
        <taxon>Eukaryota</taxon>
        <taxon>Fungi</taxon>
        <taxon>Dikarya</taxon>
        <taxon>Basidiomycota</taxon>
        <taxon>Agaricomycotina</taxon>
        <taxon>Agaricomycetes</taxon>
        <taxon>Polyporales</taxon>
        <taxon>Steccherinaceae</taxon>
        <taxon>Antrodiella</taxon>
    </lineage>
</organism>
<dbReference type="GO" id="GO:0036297">
    <property type="term" value="P:interstrand cross-link repair"/>
    <property type="evidence" value="ECO:0007669"/>
    <property type="project" value="TreeGrafter"/>
</dbReference>
<protein>
    <recommendedName>
        <fullName evidence="1">Helicase C-terminal domain-containing protein</fullName>
    </recommendedName>
</protein>
<dbReference type="InterPro" id="IPR027417">
    <property type="entry name" value="P-loop_NTPase"/>
</dbReference>
<dbReference type="GO" id="GO:0043138">
    <property type="term" value="F:3'-5' DNA helicase activity"/>
    <property type="evidence" value="ECO:0007669"/>
    <property type="project" value="TreeGrafter"/>
</dbReference>
<name>A0A4V3XJG8_9APHY</name>
<dbReference type="AlphaFoldDB" id="A0A4V3XJG8"/>
<dbReference type="Pfam" id="PF09369">
    <property type="entry name" value="MZB"/>
    <property type="match status" value="1"/>
</dbReference>
<dbReference type="Pfam" id="PF22982">
    <property type="entry name" value="WHD_HRQ1"/>
    <property type="match status" value="1"/>
</dbReference>
<dbReference type="Proteomes" id="UP000308730">
    <property type="component" value="Unassembled WGS sequence"/>
</dbReference>
<reference evidence="2 3" key="1">
    <citation type="submission" date="2019-02" db="EMBL/GenBank/DDBJ databases">
        <title>Genome sequencing of the rare red list fungi Antrodiella citrinella (Flaviporus citrinellus).</title>
        <authorList>
            <person name="Buettner E."/>
            <person name="Kellner H."/>
        </authorList>
    </citation>
    <scope>NUCLEOTIDE SEQUENCE [LARGE SCALE GENOMIC DNA]</scope>
    <source>
        <strain evidence="2 3">DSM 108506</strain>
    </source>
</reference>
<dbReference type="PANTHER" id="PTHR47957:SF3">
    <property type="entry name" value="ATP-DEPENDENT HELICASE HRQ1"/>
    <property type="match status" value="1"/>
</dbReference>
<dbReference type="SMART" id="SM00490">
    <property type="entry name" value="HELICc"/>
    <property type="match status" value="1"/>
</dbReference>
<dbReference type="GO" id="GO:0006289">
    <property type="term" value="P:nucleotide-excision repair"/>
    <property type="evidence" value="ECO:0007669"/>
    <property type="project" value="TreeGrafter"/>
</dbReference>
<dbReference type="InterPro" id="IPR018973">
    <property type="entry name" value="MZB"/>
</dbReference>
<comment type="caution">
    <text evidence="2">The sequence shown here is derived from an EMBL/GenBank/DDBJ whole genome shotgun (WGS) entry which is preliminary data.</text>
</comment>
<proteinExistence type="predicted"/>
<dbReference type="InterPro" id="IPR055227">
    <property type="entry name" value="HRQ1_WHD"/>
</dbReference>
<evidence type="ECO:0000313" key="3">
    <source>
        <dbReference type="Proteomes" id="UP000308730"/>
    </source>
</evidence>
<dbReference type="CDD" id="cd18797">
    <property type="entry name" value="SF2_C_Hrq"/>
    <property type="match status" value="1"/>
</dbReference>
<dbReference type="EMBL" id="SGPM01000012">
    <property type="protein sequence ID" value="THH32983.1"/>
    <property type="molecule type" value="Genomic_DNA"/>
</dbReference>
<dbReference type="PROSITE" id="PS51194">
    <property type="entry name" value="HELICASE_CTER"/>
    <property type="match status" value="1"/>
</dbReference>
<dbReference type="GO" id="GO:0005634">
    <property type="term" value="C:nucleus"/>
    <property type="evidence" value="ECO:0007669"/>
    <property type="project" value="TreeGrafter"/>
</dbReference>
<accession>A0A4V3XJG8</accession>
<keyword evidence="3" id="KW-1185">Reference proteome</keyword>
<dbReference type="Pfam" id="PF00271">
    <property type="entry name" value="Helicase_C"/>
    <property type="match status" value="1"/>
</dbReference>